<dbReference type="RefSeq" id="WP_184980906.1">
    <property type="nucleotide sequence ID" value="NZ_BAAALO010000005.1"/>
</dbReference>
<dbReference type="AlphaFoldDB" id="A0A7X0M7W5"/>
<dbReference type="Gene3D" id="1.10.10.10">
    <property type="entry name" value="Winged helix-like DNA-binding domain superfamily/Winged helix DNA-binding domain"/>
    <property type="match status" value="1"/>
</dbReference>
<feature type="domain" description="HTH gntR-type" evidence="4">
    <location>
        <begin position="9"/>
        <end position="77"/>
    </location>
</feature>
<gene>
    <name evidence="5" type="ORF">BJ992_002702</name>
</gene>
<dbReference type="GO" id="GO:0003700">
    <property type="term" value="F:DNA-binding transcription factor activity"/>
    <property type="evidence" value="ECO:0007669"/>
    <property type="project" value="InterPro"/>
</dbReference>
<sequence>MKLDLDDPRPPYLQVAAQLRAAILTRKFVPGEKLPSGPELAKRFGVARQTIQQAIRELRDEGLVVSRQGSGVFVRERIARPVGLRPHIEQAFKKPDVTIEFAGFSGETLHGAIQEPLDSIRAGRLVPESITVRVLVPDADRPWSLPCRVDNLEDEPLFRKRAERITSRHAQAIVDSVHELRDLGLVASASAEVRMSGEPPRFKLYIINGEEAFFGFYPVTEHTVALGGGPLPMFDLMGKDAELFHFAVSDGDDSTSGLFVQQSRAWFDSVWSTVGRPVS</sequence>
<dbReference type="PANTHER" id="PTHR44846">
    <property type="entry name" value="MANNOSYL-D-GLYCERATE TRANSPORT/METABOLISM SYSTEM REPRESSOR MNGR-RELATED"/>
    <property type="match status" value="1"/>
</dbReference>
<evidence type="ECO:0000313" key="6">
    <source>
        <dbReference type="Proteomes" id="UP000555564"/>
    </source>
</evidence>
<dbReference type="CDD" id="cd07377">
    <property type="entry name" value="WHTH_GntR"/>
    <property type="match status" value="1"/>
</dbReference>
<dbReference type="PROSITE" id="PS50949">
    <property type="entry name" value="HTH_GNTR"/>
    <property type="match status" value="1"/>
</dbReference>
<dbReference type="PANTHER" id="PTHR44846:SF17">
    <property type="entry name" value="GNTR-FAMILY TRANSCRIPTIONAL REGULATOR"/>
    <property type="match status" value="1"/>
</dbReference>
<dbReference type="EMBL" id="JACHIU010000001">
    <property type="protein sequence ID" value="MBB6473271.1"/>
    <property type="molecule type" value="Genomic_DNA"/>
</dbReference>
<dbReference type="PRINTS" id="PR00035">
    <property type="entry name" value="HTHGNTR"/>
</dbReference>
<dbReference type="Proteomes" id="UP000555564">
    <property type="component" value="Unassembled WGS sequence"/>
</dbReference>
<evidence type="ECO:0000313" key="5">
    <source>
        <dbReference type="EMBL" id="MBB6473271.1"/>
    </source>
</evidence>
<dbReference type="InterPro" id="IPR036390">
    <property type="entry name" value="WH_DNA-bd_sf"/>
</dbReference>
<dbReference type="InterPro" id="IPR050679">
    <property type="entry name" value="Bact_HTH_transcr_reg"/>
</dbReference>
<proteinExistence type="predicted"/>
<dbReference type="SUPFAM" id="SSF46785">
    <property type="entry name" value="Winged helix' DNA-binding domain"/>
    <property type="match status" value="1"/>
</dbReference>
<keyword evidence="6" id="KW-1185">Reference proteome</keyword>
<dbReference type="SMART" id="SM00345">
    <property type="entry name" value="HTH_GNTR"/>
    <property type="match status" value="1"/>
</dbReference>
<reference evidence="5 6" key="1">
    <citation type="submission" date="2020-08" db="EMBL/GenBank/DDBJ databases">
        <title>Sequencing the genomes of 1000 actinobacteria strains.</title>
        <authorList>
            <person name="Klenk H.-P."/>
        </authorList>
    </citation>
    <scope>NUCLEOTIDE SEQUENCE [LARGE SCALE GENOMIC DNA]</scope>
    <source>
        <strain evidence="5 6">DSM 44936</strain>
    </source>
</reference>
<comment type="caution">
    <text evidence="5">The sequence shown here is derived from an EMBL/GenBank/DDBJ whole genome shotgun (WGS) entry which is preliminary data.</text>
</comment>
<accession>A0A7X0M7W5</accession>
<dbReference type="GO" id="GO:0003677">
    <property type="term" value="F:DNA binding"/>
    <property type="evidence" value="ECO:0007669"/>
    <property type="project" value="UniProtKB-KW"/>
</dbReference>
<evidence type="ECO:0000259" key="4">
    <source>
        <dbReference type="PROSITE" id="PS50949"/>
    </source>
</evidence>
<protein>
    <submittedName>
        <fullName evidence="5">DNA-binding transcriptional regulator YhcF (GntR family)</fullName>
    </submittedName>
</protein>
<keyword evidence="1" id="KW-0805">Transcription regulation</keyword>
<dbReference type="GO" id="GO:0045892">
    <property type="term" value="P:negative regulation of DNA-templated transcription"/>
    <property type="evidence" value="ECO:0007669"/>
    <property type="project" value="TreeGrafter"/>
</dbReference>
<evidence type="ECO:0000256" key="1">
    <source>
        <dbReference type="ARBA" id="ARBA00023015"/>
    </source>
</evidence>
<evidence type="ECO:0000256" key="3">
    <source>
        <dbReference type="ARBA" id="ARBA00023163"/>
    </source>
</evidence>
<dbReference type="InterPro" id="IPR000524">
    <property type="entry name" value="Tscrpt_reg_HTH_GntR"/>
</dbReference>
<name>A0A7X0M7W5_9ACTN</name>
<dbReference type="InterPro" id="IPR036388">
    <property type="entry name" value="WH-like_DNA-bd_sf"/>
</dbReference>
<organism evidence="5 6">
    <name type="scientific">Sphaerisporangium rubeum</name>
    <dbReference type="NCBI Taxonomy" id="321317"/>
    <lineage>
        <taxon>Bacteria</taxon>
        <taxon>Bacillati</taxon>
        <taxon>Actinomycetota</taxon>
        <taxon>Actinomycetes</taxon>
        <taxon>Streptosporangiales</taxon>
        <taxon>Streptosporangiaceae</taxon>
        <taxon>Sphaerisporangium</taxon>
    </lineage>
</organism>
<keyword evidence="2 5" id="KW-0238">DNA-binding</keyword>
<dbReference type="Pfam" id="PF00392">
    <property type="entry name" value="GntR"/>
    <property type="match status" value="1"/>
</dbReference>
<keyword evidence="3" id="KW-0804">Transcription</keyword>
<evidence type="ECO:0000256" key="2">
    <source>
        <dbReference type="ARBA" id="ARBA00023125"/>
    </source>
</evidence>